<name>A0ABR2F311_9ROSI</name>
<feature type="compositionally biased region" description="Basic and acidic residues" evidence="1">
    <location>
        <begin position="21"/>
        <end position="30"/>
    </location>
</feature>
<accession>A0ABR2F311</accession>
<protein>
    <submittedName>
        <fullName evidence="2">Uncharacterized protein</fullName>
    </submittedName>
</protein>
<dbReference type="Proteomes" id="UP001472677">
    <property type="component" value="Unassembled WGS sequence"/>
</dbReference>
<evidence type="ECO:0000256" key="1">
    <source>
        <dbReference type="SAM" id="MobiDB-lite"/>
    </source>
</evidence>
<evidence type="ECO:0000313" key="2">
    <source>
        <dbReference type="EMBL" id="KAK8569320.1"/>
    </source>
</evidence>
<feature type="region of interest" description="Disordered" evidence="1">
    <location>
        <begin position="1"/>
        <end position="30"/>
    </location>
</feature>
<reference evidence="2 3" key="1">
    <citation type="journal article" date="2024" name="G3 (Bethesda)">
        <title>Genome assembly of Hibiscus sabdariffa L. provides insights into metabolisms of medicinal natural products.</title>
        <authorList>
            <person name="Kim T."/>
        </authorList>
    </citation>
    <scope>NUCLEOTIDE SEQUENCE [LARGE SCALE GENOMIC DNA]</scope>
    <source>
        <strain evidence="2">TK-2024</strain>
        <tissue evidence="2">Old leaves</tissue>
    </source>
</reference>
<proteinExistence type="predicted"/>
<dbReference type="EMBL" id="JBBPBM010000009">
    <property type="protein sequence ID" value="KAK8569320.1"/>
    <property type="molecule type" value="Genomic_DNA"/>
</dbReference>
<keyword evidence="3" id="KW-1185">Reference proteome</keyword>
<comment type="caution">
    <text evidence="2">The sequence shown here is derived from an EMBL/GenBank/DDBJ whole genome shotgun (WGS) entry which is preliminary data.</text>
</comment>
<sequence length="91" mass="10420">MNEQSSTAMASTEDLESTPIEELKIKEKDNESLKMEFRKDEALELEMSEKMRFQQDSEVLGAYHKLHVSLLLAILEQGHNSNTSNVRGNHQ</sequence>
<feature type="compositionally biased region" description="Polar residues" evidence="1">
    <location>
        <begin position="1"/>
        <end position="10"/>
    </location>
</feature>
<evidence type="ECO:0000313" key="3">
    <source>
        <dbReference type="Proteomes" id="UP001472677"/>
    </source>
</evidence>
<gene>
    <name evidence="2" type="ORF">V6N12_007850</name>
</gene>
<organism evidence="2 3">
    <name type="scientific">Hibiscus sabdariffa</name>
    <name type="common">roselle</name>
    <dbReference type="NCBI Taxonomy" id="183260"/>
    <lineage>
        <taxon>Eukaryota</taxon>
        <taxon>Viridiplantae</taxon>
        <taxon>Streptophyta</taxon>
        <taxon>Embryophyta</taxon>
        <taxon>Tracheophyta</taxon>
        <taxon>Spermatophyta</taxon>
        <taxon>Magnoliopsida</taxon>
        <taxon>eudicotyledons</taxon>
        <taxon>Gunneridae</taxon>
        <taxon>Pentapetalae</taxon>
        <taxon>rosids</taxon>
        <taxon>malvids</taxon>
        <taxon>Malvales</taxon>
        <taxon>Malvaceae</taxon>
        <taxon>Malvoideae</taxon>
        <taxon>Hibiscus</taxon>
    </lineage>
</organism>